<sequence length="105" mass="12142">MNKKEAFSKWLSEHTNLAQSTVDKYSGAINTISSELVEQGKLYGSLYQINNSVTIDKKSKMYLSIPQFQDKDLRGNRMYSNALKYYKKYVESDGREFTHVLEDGK</sequence>
<dbReference type="OrthoDB" id="9781481at2"/>
<protein>
    <submittedName>
        <fullName evidence="1">Uncharacterized protein</fullName>
    </submittedName>
</protein>
<evidence type="ECO:0000313" key="2">
    <source>
        <dbReference type="Proteomes" id="UP000310541"/>
    </source>
</evidence>
<dbReference type="EMBL" id="SWFM01000001">
    <property type="protein sequence ID" value="TKD72216.1"/>
    <property type="molecule type" value="Genomic_DNA"/>
</dbReference>
<reference evidence="1 2" key="1">
    <citation type="submission" date="2019-04" db="EMBL/GenBank/DDBJ databases">
        <title>Genome sequence of Bacillus hwajinpoensis strain Y2.</title>
        <authorList>
            <person name="Fair J.L."/>
            <person name="Maclea K.S."/>
        </authorList>
    </citation>
    <scope>NUCLEOTIDE SEQUENCE [LARGE SCALE GENOMIC DNA]</scope>
    <source>
        <strain evidence="1 2">Y2</strain>
    </source>
</reference>
<dbReference type="RefSeq" id="WP_136946066.1">
    <property type="nucleotide sequence ID" value="NZ_SWFM01000001.1"/>
</dbReference>
<accession>A0A4U1MNB0</accession>
<name>A0A4U1MNB0_9BACL</name>
<dbReference type="Proteomes" id="UP000310541">
    <property type="component" value="Unassembled WGS sequence"/>
</dbReference>
<gene>
    <name evidence="1" type="ORF">FBF83_05320</name>
</gene>
<dbReference type="AlphaFoldDB" id="A0A4U1MNB0"/>
<comment type="caution">
    <text evidence="1">The sequence shown here is derived from an EMBL/GenBank/DDBJ whole genome shotgun (WGS) entry which is preliminary data.</text>
</comment>
<evidence type="ECO:0000313" key="1">
    <source>
        <dbReference type="EMBL" id="TKD72216.1"/>
    </source>
</evidence>
<proteinExistence type="predicted"/>
<organism evidence="1 2">
    <name type="scientific">Guptibacillus hwajinpoensis</name>
    <dbReference type="NCBI Taxonomy" id="208199"/>
    <lineage>
        <taxon>Bacteria</taxon>
        <taxon>Bacillati</taxon>
        <taxon>Bacillota</taxon>
        <taxon>Bacilli</taxon>
        <taxon>Bacillales</taxon>
        <taxon>Guptibacillaceae</taxon>
        <taxon>Guptibacillus</taxon>
    </lineage>
</organism>